<dbReference type="EMBL" id="AGNL01040229">
    <property type="protein sequence ID" value="EJK52219.1"/>
    <property type="molecule type" value="Genomic_DNA"/>
</dbReference>
<protein>
    <submittedName>
        <fullName evidence="1">Uncharacterized protein</fullName>
    </submittedName>
</protein>
<evidence type="ECO:0000313" key="2">
    <source>
        <dbReference type="Proteomes" id="UP000266841"/>
    </source>
</evidence>
<dbReference type="Proteomes" id="UP000266841">
    <property type="component" value="Unassembled WGS sequence"/>
</dbReference>
<sequence>MHRRSSICSISDALGTQSRAVFPESHVTHLPATDVAANRILRIRANGRVYGVFPSCATTVLRTNDTQPKLLREQDGDMEGIRLRRREADGANPRIPAVGAMVFGYFVPGES</sequence>
<dbReference type="AlphaFoldDB" id="K0RIZ3"/>
<accession>K0RIZ3</accession>
<proteinExistence type="predicted"/>
<organism evidence="1 2">
    <name type="scientific">Thalassiosira oceanica</name>
    <name type="common">Marine diatom</name>
    <dbReference type="NCBI Taxonomy" id="159749"/>
    <lineage>
        <taxon>Eukaryota</taxon>
        <taxon>Sar</taxon>
        <taxon>Stramenopiles</taxon>
        <taxon>Ochrophyta</taxon>
        <taxon>Bacillariophyta</taxon>
        <taxon>Coscinodiscophyceae</taxon>
        <taxon>Thalassiosirophycidae</taxon>
        <taxon>Thalassiosirales</taxon>
        <taxon>Thalassiosiraceae</taxon>
        <taxon>Thalassiosira</taxon>
    </lineage>
</organism>
<name>K0RIZ3_THAOC</name>
<evidence type="ECO:0000313" key="1">
    <source>
        <dbReference type="EMBL" id="EJK52219.1"/>
    </source>
</evidence>
<comment type="caution">
    <text evidence="1">The sequence shown here is derived from an EMBL/GenBank/DDBJ whole genome shotgun (WGS) entry which is preliminary data.</text>
</comment>
<gene>
    <name evidence="1" type="ORF">THAOC_28536</name>
</gene>
<reference evidence="1 2" key="1">
    <citation type="journal article" date="2012" name="Genome Biol.">
        <title>Genome and low-iron response of an oceanic diatom adapted to chronic iron limitation.</title>
        <authorList>
            <person name="Lommer M."/>
            <person name="Specht M."/>
            <person name="Roy A.S."/>
            <person name="Kraemer L."/>
            <person name="Andreson R."/>
            <person name="Gutowska M.A."/>
            <person name="Wolf J."/>
            <person name="Bergner S.V."/>
            <person name="Schilhabel M.B."/>
            <person name="Klostermeier U.C."/>
            <person name="Beiko R.G."/>
            <person name="Rosenstiel P."/>
            <person name="Hippler M."/>
            <person name="Laroche J."/>
        </authorList>
    </citation>
    <scope>NUCLEOTIDE SEQUENCE [LARGE SCALE GENOMIC DNA]</scope>
    <source>
        <strain evidence="1 2">CCMP1005</strain>
    </source>
</reference>
<keyword evidence="2" id="KW-1185">Reference proteome</keyword>